<dbReference type="SUPFAM" id="SSF56672">
    <property type="entry name" value="DNA/RNA polymerases"/>
    <property type="match status" value="1"/>
</dbReference>
<dbReference type="InterPro" id="IPR025188">
    <property type="entry name" value="DUF4113"/>
</dbReference>
<dbReference type="InterPro" id="IPR043502">
    <property type="entry name" value="DNA/RNA_pol_sf"/>
</dbReference>
<dbReference type="InterPro" id="IPR043128">
    <property type="entry name" value="Rev_trsase/Diguanyl_cyclase"/>
</dbReference>
<evidence type="ECO:0000256" key="2">
    <source>
        <dbReference type="ARBA" id="ARBA00022763"/>
    </source>
</evidence>
<dbReference type="PROSITE" id="PS50173">
    <property type="entry name" value="UMUC"/>
    <property type="match status" value="1"/>
</dbReference>
<dbReference type="Pfam" id="PF13438">
    <property type="entry name" value="DUF4113"/>
    <property type="match status" value="1"/>
</dbReference>
<dbReference type="InterPro" id="IPR050116">
    <property type="entry name" value="DNA_polymerase-Y"/>
</dbReference>
<dbReference type="Proteomes" id="UP001431902">
    <property type="component" value="Unassembled WGS sequence"/>
</dbReference>
<dbReference type="NCBIfam" id="NF002955">
    <property type="entry name" value="PRK03609.1"/>
    <property type="match status" value="1"/>
</dbReference>
<evidence type="ECO:0000313" key="8">
    <source>
        <dbReference type="Proteomes" id="UP001431902"/>
    </source>
</evidence>
<name>A0ABT6X2E1_9BURK</name>
<keyword evidence="3" id="KW-0741">SOS mutagenesis</keyword>
<evidence type="ECO:0000259" key="6">
    <source>
        <dbReference type="PROSITE" id="PS50173"/>
    </source>
</evidence>
<dbReference type="Gene3D" id="1.10.150.20">
    <property type="entry name" value="5' to 3' exonuclease, C-terminal subdomain"/>
    <property type="match status" value="1"/>
</dbReference>
<dbReference type="Gene3D" id="3.30.70.270">
    <property type="match status" value="1"/>
</dbReference>
<reference evidence="7" key="1">
    <citation type="submission" date="2023-05" db="EMBL/GenBank/DDBJ databases">
        <title>Limnohabitans sp. strain HM2-2 Genome sequencing and assembly.</title>
        <authorList>
            <person name="Jung Y."/>
        </authorList>
    </citation>
    <scope>NUCLEOTIDE SEQUENCE</scope>
    <source>
        <strain evidence="7">HM2-2</strain>
    </source>
</reference>
<proteinExistence type="inferred from homology"/>
<dbReference type="Pfam" id="PF00817">
    <property type="entry name" value="IMS"/>
    <property type="match status" value="1"/>
</dbReference>
<gene>
    <name evidence="7" type="ORF">QLQ16_00340</name>
</gene>
<evidence type="ECO:0000256" key="1">
    <source>
        <dbReference type="ARBA" id="ARBA00010945"/>
    </source>
</evidence>
<keyword evidence="4" id="KW-0234">DNA repair</keyword>
<accession>A0ABT6X2E1</accession>
<comment type="caution">
    <text evidence="7">The sequence shown here is derived from an EMBL/GenBank/DDBJ whole genome shotgun (WGS) entry which is preliminary data.</text>
</comment>
<dbReference type="CDD" id="cd01700">
    <property type="entry name" value="PolY_Pol_V_umuC"/>
    <property type="match status" value="1"/>
</dbReference>
<evidence type="ECO:0000313" key="7">
    <source>
        <dbReference type="EMBL" id="MDI9232283.1"/>
    </source>
</evidence>
<feature type="domain" description="UmuC" evidence="6">
    <location>
        <begin position="2"/>
        <end position="195"/>
    </location>
</feature>
<dbReference type="InterPro" id="IPR036775">
    <property type="entry name" value="DNA_pol_Y-fam_lit_finger_sf"/>
</dbReference>
<dbReference type="Gene3D" id="3.40.1170.60">
    <property type="match status" value="1"/>
</dbReference>
<dbReference type="PANTHER" id="PTHR11076:SF34">
    <property type="entry name" value="PROTEIN UMUC"/>
    <property type="match status" value="1"/>
</dbReference>
<dbReference type="Pfam" id="PF11799">
    <property type="entry name" value="IMS_C"/>
    <property type="match status" value="1"/>
</dbReference>
<evidence type="ECO:0000256" key="5">
    <source>
        <dbReference type="ARBA" id="ARBA00023236"/>
    </source>
</evidence>
<organism evidence="7 8">
    <name type="scientific">Limnohabitans lacus</name>
    <dbReference type="NCBI Taxonomy" id="3045173"/>
    <lineage>
        <taxon>Bacteria</taxon>
        <taxon>Pseudomonadati</taxon>
        <taxon>Pseudomonadota</taxon>
        <taxon>Betaproteobacteria</taxon>
        <taxon>Burkholderiales</taxon>
        <taxon>Comamonadaceae</taxon>
        <taxon>Limnohabitans</taxon>
    </lineage>
</organism>
<keyword evidence="2" id="KW-0227">DNA damage</keyword>
<dbReference type="InterPro" id="IPR017961">
    <property type="entry name" value="DNA_pol_Y-fam_little_finger"/>
</dbReference>
<evidence type="ECO:0000256" key="3">
    <source>
        <dbReference type="ARBA" id="ARBA00023199"/>
    </source>
</evidence>
<dbReference type="Gene3D" id="3.30.1490.100">
    <property type="entry name" value="DNA polymerase, Y-family, little finger domain"/>
    <property type="match status" value="1"/>
</dbReference>
<evidence type="ECO:0000256" key="4">
    <source>
        <dbReference type="ARBA" id="ARBA00023204"/>
    </source>
</evidence>
<dbReference type="PANTHER" id="PTHR11076">
    <property type="entry name" value="DNA REPAIR POLYMERASE UMUC / TRANSFERASE FAMILY MEMBER"/>
    <property type="match status" value="1"/>
</dbReference>
<keyword evidence="5" id="KW-0742">SOS response</keyword>
<dbReference type="RefSeq" id="WP_283222703.1">
    <property type="nucleotide sequence ID" value="NZ_JASGBH010000001.1"/>
</dbReference>
<dbReference type="EMBL" id="JASGBH010000001">
    <property type="protein sequence ID" value="MDI9232283.1"/>
    <property type="molecule type" value="Genomic_DNA"/>
</dbReference>
<sequence>MLALVDGNNFYCSCERVFQPRLKNRPVVVLSNNDGCAIARSDEAKALGIKMGAPWFKIRHLEEEAGLVALSANFALYGDMSDRMMTLAAGLGHMQEVYSIDESFIDLSGIPGDLVRRARTIRRRIHQWIGIPTCIGIGPTKTLAKLANAIAKSAERKPGSYPAHHAQICHLGACSPQELQALLQATEVGDVWGVGRKIGAQLRAQGVHTALDLQRMSPAAAKAGWSVVLEKTVRELNGVPCIEFEDEPPAKQQIACTRSFGQPITELHDLQEAITEFACRAAEKLRKQRSHTGQIMAFIRTSPFREKDPQYSRSASIPLPTPTSDSAHITQAANAILKHIYRPGFKYAKAGVMLMDLQPATRQQLTLDLDNDMPENRTRLMQAMDEVNQRFGRGTLHLASAGTAGRHRAWSMKQERLSSGFTTDWGGLLCVNNDLLP</sequence>
<protein>
    <submittedName>
        <fullName evidence="7">Y-family DNA polymerase</fullName>
    </submittedName>
</protein>
<keyword evidence="8" id="KW-1185">Reference proteome</keyword>
<dbReference type="InterPro" id="IPR001126">
    <property type="entry name" value="UmuC"/>
</dbReference>
<comment type="similarity">
    <text evidence="1">Belongs to the DNA polymerase type-Y family.</text>
</comment>